<dbReference type="PANTHER" id="PTHR16064:SF3">
    <property type="entry name" value="BTB_POZ DOMAIN-CONTAINING PROTEIN 7"/>
    <property type="match status" value="1"/>
</dbReference>
<keyword evidence="2" id="KW-0472">Membrane</keyword>
<feature type="compositionally biased region" description="Polar residues" evidence="1">
    <location>
        <begin position="1448"/>
        <end position="1458"/>
    </location>
</feature>
<feature type="region of interest" description="Disordered" evidence="1">
    <location>
        <begin position="351"/>
        <end position="370"/>
    </location>
</feature>
<proteinExistence type="predicted"/>
<dbReference type="InterPro" id="IPR042345">
    <property type="entry name" value="Btbd7"/>
</dbReference>
<gene>
    <name evidence="4" type="ORF">DEA37_0007418</name>
</gene>
<reference evidence="4 5" key="1">
    <citation type="journal article" date="2019" name="Gigascience">
        <title>Whole-genome sequence of the oriental lung fluke Paragonimus westermani.</title>
        <authorList>
            <person name="Oey H."/>
            <person name="Zakrzewski M."/>
            <person name="Narain K."/>
            <person name="Devi K.R."/>
            <person name="Agatsuma T."/>
            <person name="Nawaratna S."/>
            <person name="Gobert G.N."/>
            <person name="Jones M.K."/>
            <person name="Ragan M.A."/>
            <person name="McManus D.P."/>
            <person name="Krause L."/>
        </authorList>
    </citation>
    <scope>NUCLEOTIDE SEQUENCE [LARGE SCALE GENOMIC DNA]</scope>
    <source>
        <strain evidence="4 5">IND2009</strain>
    </source>
</reference>
<dbReference type="InterPro" id="IPR000210">
    <property type="entry name" value="BTB/POZ_dom"/>
</dbReference>
<evidence type="ECO:0000256" key="2">
    <source>
        <dbReference type="SAM" id="Phobius"/>
    </source>
</evidence>
<feature type="region of interest" description="Disordered" evidence="1">
    <location>
        <begin position="1436"/>
        <end position="1459"/>
    </location>
</feature>
<organism evidence="4 5">
    <name type="scientific">Paragonimus westermani</name>
    <dbReference type="NCBI Taxonomy" id="34504"/>
    <lineage>
        <taxon>Eukaryota</taxon>
        <taxon>Metazoa</taxon>
        <taxon>Spiralia</taxon>
        <taxon>Lophotrochozoa</taxon>
        <taxon>Platyhelminthes</taxon>
        <taxon>Trematoda</taxon>
        <taxon>Digenea</taxon>
        <taxon>Plagiorchiida</taxon>
        <taxon>Troglotremata</taxon>
        <taxon>Troglotrematidae</taxon>
        <taxon>Paragonimus</taxon>
    </lineage>
</organism>
<protein>
    <recommendedName>
        <fullName evidence="3">BTB domain-containing protein</fullName>
    </recommendedName>
</protein>
<feature type="region of interest" description="Disordered" evidence="1">
    <location>
        <begin position="1548"/>
        <end position="1587"/>
    </location>
</feature>
<sequence length="1587" mass="177388">MPRTSIRFQCKYLYYVYDALLLIFRYLSRMGTPFSRLDKHGGCYNFGVLLASKYVRKDPTLDLSIPNLSLSPDYSCDACRIAFNPAASLCVHGHHLCSTHQTDSVPQQTTSLAMFNENISARLGLFCPENSSRRTPRRSSTCDTAVSTVTRETNNECSGVVVIEPDADEVSAFEKQDLLHAAFGPFHPHSLPAQRLKIAHSLSKLTGSTELTQHQVSHLRTILSSWSFDELKALYVHFEDLLTLRTALLDAVDARPKAPSLGDDLRALCSSGWCYNLQLSYGDTLRGAHSYILACRSPVFSEVLQKLYRVHFGSKQPKTGVPLLTIILPCADDGLLDSSAQDTVFVPFQSSPDLLPPSSRTTSQRYHKRTPTKLNVSGKSVCSTRAQESHSAPASTLQTSVNDRLVNEFLEDLYAGITNSLAFSFDSSLIHSPLKQKPDILCNSDGLSYCTQYSGSLLPVLNFGKIIEAGNPVGADCRLVFSCEHGAACHPLELHCHAGLLAARSHFLRRLLHRRYCPPGPQSNLTTIVFDATLLSSNFAYVLVHFFYSDVLDVNSIANFYSKKSSQPSDKDIAGGCTQVQNDELHSQWHTEHCKRYGHKSPCCIGRSSKITEPDACLGHQVRCRMKRHSQCTFCLSCPFCLVHVLDLHPVGQFLEFPRFSEDGSGWATRYLHRQAMQCLRDNFMALVRSPAVLQRLLPKQFRELIQSSLIQAPESEVLAALLCWSEQRLNYFHENRPVSQTVHTSKTIARQKRFVIHYFAEYMNLVLSLCEYSEWPSNITEHPERDFNPWLLSGLVSENQPIPGPNKACPHDWQHSQPVENVKHVDSVQCDLCRLTATAIATEAVNLDALIKPLHQYGLLDCLRPAHLMHPVPLGLATIILQYQLAGLHSEKLSIHHLLPGNKPLNTGPSTETQGIFCDSVSSSHQTTSIPNRFSQWLPLLMASLKLLPPSSAYKKMPYKVSHPVLASKLGQGPLADLPPSSPAQAAHKSAWIPDLSPSICNIDIVNIVPCQCQYAVGPTDSQLTSPLLTTTVLNDQTSRLPRLFYPFLDEIRSIIGSKSPSRTSIRKSDSTLDSRCTCLRLLSTLASHYTLSEARTEVACETTFTSAARKSAIVLEQGIKRTISNLANGLQVQANISEQTNFKHDMNQGLSLRSSCCTPECKEFSYCLLTADQWKVIIDRYFVLLQQIPFSHVNKRIGEEMLHLFRLRSLREHGLPDALHVLLACRINERLLLNQMLLSSANSTRKQYGKNKESHNLATETYVNSSLTNCCSYTESIDSLGQTSKLIESDRQESCHPKHSERYRKSRVAYINVKFSSDGSIQLHSPDLEIEGKSSQCVACAIKSRDVDPPANQDVNTAISTDEAKGYQDYIPHDNVNSQTPQSCHILDSDHAKVNDNTEPPLCSCDSPPDCDNWPETFKFTKPEAIRLAKIPHQHPGTKHCERPTESWTDDTNSQPVGLYDRSYQNINRQDNRQVGCNSNQKPSPYPFSFYPICECYVPPFFHWWAPFSSTVICDNSHWNQSCRHPTHRDHLKPYTYNAVILPPHSKPENLPASGSSSMTSSCLSSRSKSSTDLSECSFSLMTDE</sequence>
<dbReference type="PROSITE" id="PS50097">
    <property type="entry name" value="BTB"/>
    <property type="match status" value="1"/>
</dbReference>
<name>A0A5J4NJV9_9TREM</name>
<evidence type="ECO:0000313" key="5">
    <source>
        <dbReference type="Proteomes" id="UP000324629"/>
    </source>
</evidence>
<feature type="compositionally biased region" description="Polar residues" evidence="1">
    <location>
        <begin position="351"/>
        <end position="364"/>
    </location>
</feature>
<feature type="transmembrane region" description="Helical" evidence="2">
    <location>
        <begin position="12"/>
        <end position="28"/>
    </location>
</feature>
<feature type="domain" description="BTB" evidence="3">
    <location>
        <begin position="475"/>
        <end position="556"/>
    </location>
</feature>
<keyword evidence="5" id="KW-1185">Reference proteome</keyword>
<keyword evidence="2" id="KW-0812">Transmembrane</keyword>
<feature type="compositionally biased region" description="Low complexity" evidence="1">
    <location>
        <begin position="1556"/>
        <end position="1577"/>
    </location>
</feature>
<comment type="caution">
    <text evidence="4">The sequence shown here is derived from an EMBL/GenBank/DDBJ whole genome shotgun (WGS) entry which is preliminary data.</text>
</comment>
<evidence type="ECO:0000256" key="1">
    <source>
        <dbReference type="SAM" id="MobiDB-lite"/>
    </source>
</evidence>
<keyword evidence="2" id="KW-1133">Transmembrane helix</keyword>
<dbReference type="EMBL" id="QNGE01002438">
    <property type="protein sequence ID" value="KAA3675588.1"/>
    <property type="molecule type" value="Genomic_DNA"/>
</dbReference>
<accession>A0A5J4NJV9</accession>
<evidence type="ECO:0000259" key="3">
    <source>
        <dbReference type="PROSITE" id="PS50097"/>
    </source>
</evidence>
<dbReference type="Proteomes" id="UP000324629">
    <property type="component" value="Unassembled WGS sequence"/>
</dbReference>
<evidence type="ECO:0000313" key="4">
    <source>
        <dbReference type="EMBL" id="KAA3675588.1"/>
    </source>
</evidence>
<dbReference type="PANTHER" id="PTHR16064">
    <property type="entry name" value="BTB POZ DOMAIN CONTAINING 7"/>
    <property type="match status" value="1"/>
</dbReference>
<dbReference type="GO" id="GO:0061138">
    <property type="term" value="P:morphogenesis of a branching epithelium"/>
    <property type="evidence" value="ECO:0007669"/>
    <property type="project" value="InterPro"/>
</dbReference>